<sequence>MNSIKFHNFEEAGKRVLKYLHEHFGFGLWMITRVENDNWIILQSENEKYDIQQGQVFRWSDSYCYHMVQGKTPKIAPCSNNIEVYANAPINQHLEIQSYIGEPLLNEDGSVFGSICGIDTEVKSDDLIKDAPILELLGSLLSTILQSELRENQQRRLRERFEVEALTDGLTGLYNRRAWDSLLKLEEERCQRYGLPATIFSLDLNDLKLVNDQFGHDRGDQLLQNTAQLLQTNMRTNDVIARLGGDEFVILCPEMSCCAADALSERLVMKFAEADIHVAIGYASRQLNTTLDAVLIEADKNMYAHKKRVKDQQL</sequence>
<dbReference type="Gene3D" id="3.30.70.270">
    <property type="match status" value="1"/>
</dbReference>
<proteinExistence type="predicted"/>
<dbReference type="PROSITE" id="PS50887">
    <property type="entry name" value="GGDEF"/>
    <property type="match status" value="1"/>
</dbReference>
<dbReference type="CDD" id="cd01949">
    <property type="entry name" value="GGDEF"/>
    <property type="match status" value="1"/>
</dbReference>
<dbReference type="InterPro" id="IPR029787">
    <property type="entry name" value="Nucleotide_cyclase"/>
</dbReference>
<dbReference type="InterPro" id="IPR000160">
    <property type="entry name" value="GGDEF_dom"/>
</dbReference>
<dbReference type="Pfam" id="PF00990">
    <property type="entry name" value="GGDEF"/>
    <property type="match status" value="1"/>
</dbReference>
<dbReference type="InterPro" id="IPR050469">
    <property type="entry name" value="Diguanylate_Cyclase"/>
</dbReference>
<dbReference type="NCBIfam" id="TIGR00254">
    <property type="entry name" value="GGDEF"/>
    <property type="match status" value="1"/>
</dbReference>
<dbReference type="RefSeq" id="WP_166325674.1">
    <property type="nucleotide sequence ID" value="NZ_CP049916.1"/>
</dbReference>
<reference evidence="3 4" key="1">
    <citation type="submission" date="2020-03" db="EMBL/GenBank/DDBJ databases">
        <authorList>
            <person name="Zhu W."/>
        </authorList>
    </citation>
    <scope>NUCLEOTIDE SEQUENCE [LARGE SCALE GENOMIC DNA]</scope>
    <source>
        <strain evidence="3 4">185</strain>
    </source>
</reference>
<dbReference type="AlphaFoldDB" id="A0A6G8S5Z2"/>
<dbReference type="InterPro" id="IPR043128">
    <property type="entry name" value="Rev_trsase/Diguanyl_cyclase"/>
</dbReference>
<dbReference type="SUPFAM" id="SSF55781">
    <property type="entry name" value="GAF domain-like"/>
    <property type="match status" value="1"/>
</dbReference>
<evidence type="ECO:0000259" key="2">
    <source>
        <dbReference type="PROSITE" id="PS50887"/>
    </source>
</evidence>
<evidence type="ECO:0000256" key="1">
    <source>
        <dbReference type="ARBA" id="ARBA00012528"/>
    </source>
</evidence>
<dbReference type="KEGG" id="alj:G8D99_10800"/>
<name>A0A6G8S5Z2_9GAMM</name>
<dbReference type="InterPro" id="IPR029016">
    <property type="entry name" value="GAF-like_dom_sf"/>
</dbReference>
<feature type="domain" description="GGDEF" evidence="2">
    <location>
        <begin position="195"/>
        <end position="314"/>
    </location>
</feature>
<evidence type="ECO:0000313" key="3">
    <source>
        <dbReference type="EMBL" id="QIO09458.1"/>
    </source>
</evidence>
<dbReference type="EC" id="2.7.7.65" evidence="1"/>
<dbReference type="SMART" id="SM00267">
    <property type="entry name" value="GGDEF"/>
    <property type="match status" value="1"/>
</dbReference>
<dbReference type="SMART" id="SM00065">
    <property type="entry name" value="GAF"/>
    <property type="match status" value="1"/>
</dbReference>
<dbReference type="EMBL" id="CP049916">
    <property type="protein sequence ID" value="QIO09458.1"/>
    <property type="molecule type" value="Genomic_DNA"/>
</dbReference>
<accession>A0A6G8S5Z2</accession>
<organism evidence="3 4">
    <name type="scientific">Acinetobacter lanii</name>
    <dbReference type="NCBI Taxonomy" id="2715163"/>
    <lineage>
        <taxon>Bacteria</taxon>
        <taxon>Pseudomonadati</taxon>
        <taxon>Pseudomonadota</taxon>
        <taxon>Gammaproteobacteria</taxon>
        <taxon>Moraxellales</taxon>
        <taxon>Moraxellaceae</taxon>
        <taxon>Acinetobacter</taxon>
    </lineage>
</organism>
<dbReference type="Proteomes" id="UP000501939">
    <property type="component" value="Chromosome"/>
</dbReference>
<dbReference type="GO" id="GO:0043709">
    <property type="term" value="P:cell adhesion involved in single-species biofilm formation"/>
    <property type="evidence" value="ECO:0007669"/>
    <property type="project" value="TreeGrafter"/>
</dbReference>
<dbReference type="PANTHER" id="PTHR45138:SF24">
    <property type="entry name" value="DIGUANYLATE CYCLASE DGCC-RELATED"/>
    <property type="match status" value="1"/>
</dbReference>
<dbReference type="Gene3D" id="3.30.450.40">
    <property type="match status" value="1"/>
</dbReference>
<gene>
    <name evidence="3" type="ORF">G8D99_10800</name>
</gene>
<keyword evidence="4" id="KW-1185">Reference proteome</keyword>
<dbReference type="GO" id="GO:0052621">
    <property type="term" value="F:diguanylate cyclase activity"/>
    <property type="evidence" value="ECO:0007669"/>
    <property type="project" value="UniProtKB-EC"/>
</dbReference>
<dbReference type="GO" id="GO:1902201">
    <property type="term" value="P:negative regulation of bacterial-type flagellum-dependent cell motility"/>
    <property type="evidence" value="ECO:0007669"/>
    <property type="project" value="TreeGrafter"/>
</dbReference>
<evidence type="ECO:0000313" key="4">
    <source>
        <dbReference type="Proteomes" id="UP000501939"/>
    </source>
</evidence>
<dbReference type="GO" id="GO:0005886">
    <property type="term" value="C:plasma membrane"/>
    <property type="evidence" value="ECO:0007669"/>
    <property type="project" value="TreeGrafter"/>
</dbReference>
<protein>
    <recommendedName>
        <fullName evidence="1">diguanylate cyclase</fullName>
        <ecNumber evidence="1">2.7.7.65</ecNumber>
    </recommendedName>
</protein>
<dbReference type="InterPro" id="IPR003018">
    <property type="entry name" value="GAF"/>
</dbReference>
<dbReference type="PANTHER" id="PTHR45138">
    <property type="entry name" value="REGULATORY COMPONENTS OF SENSORY TRANSDUCTION SYSTEM"/>
    <property type="match status" value="1"/>
</dbReference>
<dbReference type="SUPFAM" id="SSF55073">
    <property type="entry name" value="Nucleotide cyclase"/>
    <property type="match status" value="1"/>
</dbReference>